<evidence type="ECO:0000313" key="2">
    <source>
        <dbReference type="Proteomes" id="UP000034588"/>
    </source>
</evidence>
<gene>
    <name evidence="1" type="ORF">UY48_C0001G0056</name>
</gene>
<dbReference type="EMBL" id="LCQD01000001">
    <property type="protein sequence ID" value="KKW13435.1"/>
    <property type="molecule type" value="Genomic_DNA"/>
</dbReference>
<dbReference type="Proteomes" id="UP000034588">
    <property type="component" value="Unassembled WGS sequence"/>
</dbReference>
<comment type="caution">
    <text evidence="1">The sequence shown here is derived from an EMBL/GenBank/DDBJ whole genome shotgun (WGS) entry which is preliminary data.</text>
</comment>
<name>A0A0G1W4A5_9BACT</name>
<dbReference type="AlphaFoldDB" id="A0A0G1W4A5"/>
<sequence>MTNKIFLIQHIHSDFEKRVILVFRGTGVRAYGRTLDSPSNIRLVDALSAAKVPYQFLVTAFFKIGKSDD</sequence>
<protein>
    <submittedName>
        <fullName evidence="1">Uncharacterized protein</fullName>
    </submittedName>
</protein>
<proteinExistence type="predicted"/>
<organism evidence="1 2">
    <name type="scientific">Candidatus Gottesmanbacteria bacterium GW2011_GWB1_49_7</name>
    <dbReference type="NCBI Taxonomy" id="1618448"/>
    <lineage>
        <taxon>Bacteria</taxon>
        <taxon>Candidatus Gottesmaniibacteriota</taxon>
    </lineage>
</organism>
<accession>A0A0G1W4A5</accession>
<evidence type="ECO:0000313" key="1">
    <source>
        <dbReference type="EMBL" id="KKW13435.1"/>
    </source>
</evidence>
<reference evidence="1 2" key="1">
    <citation type="journal article" date="2015" name="Nature">
        <title>rRNA introns, odd ribosomes, and small enigmatic genomes across a large radiation of phyla.</title>
        <authorList>
            <person name="Brown C.T."/>
            <person name="Hug L.A."/>
            <person name="Thomas B.C."/>
            <person name="Sharon I."/>
            <person name="Castelle C.J."/>
            <person name="Singh A."/>
            <person name="Wilkins M.J."/>
            <person name="Williams K.H."/>
            <person name="Banfield J.F."/>
        </authorList>
    </citation>
    <scope>NUCLEOTIDE SEQUENCE [LARGE SCALE GENOMIC DNA]</scope>
</reference>